<dbReference type="InterPro" id="IPR016186">
    <property type="entry name" value="C-type_lectin-like/link_sf"/>
</dbReference>
<proteinExistence type="predicted"/>
<evidence type="ECO:0000259" key="1">
    <source>
        <dbReference type="PROSITE" id="PS50041"/>
    </source>
</evidence>
<evidence type="ECO:0000313" key="2">
    <source>
        <dbReference type="Ensembl" id="ENSCCRP00020092006.1"/>
    </source>
</evidence>
<dbReference type="Pfam" id="PF00059">
    <property type="entry name" value="Lectin_C"/>
    <property type="match status" value="1"/>
</dbReference>
<dbReference type="AlphaFoldDB" id="A0A8C2JCU5"/>
<dbReference type="PANTHER" id="PTHR45784">
    <property type="entry name" value="C-TYPE LECTIN DOMAIN FAMILY 20 MEMBER A-RELATED"/>
    <property type="match status" value="1"/>
</dbReference>
<name>A0A8C2JCU5_CYPCA</name>
<dbReference type="InterPro" id="IPR016187">
    <property type="entry name" value="CTDL_fold"/>
</dbReference>
<dbReference type="SMART" id="SM00034">
    <property type="entry name" value="CLECT"/>
    <property type="match status" value="1"/>
</dbReference>
<reference evidence="2" key="1">
    <citation type="submission" date="2025-08" db="UniProtKB">
        <authorList>
            <consortium name="Ensembl"/>
        </authorList>
    </citation>
    <scope>IDENTIFICATION</scope>
</reference>
<sequence>APVLFVLSVKACKPLHWLKMKTTLTVLLIMELYGLSSGLKQHFFVSEKKSWSSAQDHCKTYFHDLSTFTNEYEQQQFLEDAAHQTSDAWVGLYTESGWFWVSGHDLDYTSWYQKVLPQCPARDLHCGALDMKTRVWTHRNCEENAFNPFLSR</sequence>
<dbReference type="Ensembl" id="ENSCCRT00020100536.1">
    <property type="protein sequence ID" value="ENSCCRP00020092006.1"/>
    <property type="gene ID" value="ENSCCRG00020042116.1"/>
</dbReference>
<accession>A0A8C2JCU5</accession>
<organism evidence="2 3">
    <name type="scientific">Cyprinus carpio</name>
    <name type="common">Common carp</name>
    <dbReference type="NCBI Taxonomy" id="7962"/>
    <lineage>
        <taxon>Eukaryota</taxon>
        <taxon>Metazoa</taxon>
        <taxon>Chordata</taxon>
        <taxon>Craniata</taxon>
        <taxon>Vertebrata</taxon>
        <taxon>Euteleostomi</taxon>
        <taxon>Actinopterygii</taxon>
        <taxon>Neopterygii</taxon>
        <taxon>Teleostei</taxon>
        <taxon>Ostariophysi</taxon>
        <taxon>Cypriniformes</taxon>
        <taxon>Cyprinidae</taxon>
        <taxon>Cyprininae</taxon>
        <taxon>Cyprinus</taxon>
    </lineage>
</organism>
<dbReference type="Proteomes" id="UP000694701">
    <property type="component" value="Unplaced"/>
</dbReference>
<protein>
    <recommendedName>
        <fullName evidence="1">C-type lectin domain-containing protein</fullName>
    </recommendedName>
</protein>
<dbReference type="Gene3D" id="3.10.100.10">
    <property type="entry name" value="Mannose-Binding Protein A, subunit A"/>
    <property type="match status" value="1"/>
</dbReference>
<evidence type="ECO:0000313" key="3">
    <source>
        <dbReference type="Proteomes" id="UP000694701"/>
    </source>
</evidence>
<dbReference type="SUPFAM" id="SSF56436">
    <property type="entry name" value="C-type lectin-like"/>
    <property type="match status" value="1"/>
</dbReference>
<dbReference type="PROSITE" id="PS50041">
    <property type="entry name" value="C_TYPE_LECTIN_2"/>
    <property type="match status" value="1"/>
</dbReference>
<dbReference type="InterPro" id="IPR001304">
    <property type="entry name" value="C-type_lectin-like"/>
</dbReference>
<feature type="domain" description="C-type lectin" evidence="1">
    <location>
        <begin position="42"/>
        <end position="143"/>
    </location>
</feature>
<dbReference type="PANTHER" id="PTHR45784:SF8">
    <property type="entry name" value="C-TYPE MANNOSE RECEPTOR 2-RELATED"/>
    <property type="match status" value="1"/>
</dbReference>